<accession>A0ABN7UU42</accession>
<evidence type="ECO:0000313" key="3">
    <source>
        <dbReference type="Proteomes" id="UP000789901"/>
    </source>
</evidence>
<keyword evidence="1" id="KW-0472">Membrane</keyword>
<gene>
    <name evidence="2" type="ORF">GMARGA_LOCUS10704</name>
</gene>
<name>A0ABN7UU42_GIGMA</name>
<organism evidence="2 3">
    <name type="scientific">Gigaspora margarita</name>
    <dbReference type="NCBI Taxonomy" id="4874"/>
    <lineage>
        <taxon>Eukaryota</taxon>
        <taxon>Fungi</taxon>
        <taxon>Fungi incertae sedis</taxon>
        <taxon>Mucoromycota</taxon>
        <taxon>Glomeromycotina</taxon>
        <taxon>Glomeromycetes</taxon>
        <taxon>Diversisporales</taxon>
        <taxon>Gigasporaceae</taxon>
        <taxon>Gigaspora</taxon>
    </lineage>
</organism>
<reference evidence="2 3" key="1">
    <citation type="submission" date="2021-06" db="EMBL/GenBank/DDBJ databases">
        <authorList>
            <person name="Kallberg Y."/>
            <person name="Tangrot J."/>
            <person name="Rosling A."/>
        </authorList>
    </citation>
    <scope>NUCLEOTIDE SEQUENCE [LARGE SCALE GENOMIC DNA]</scope>
    <source>
        <strain evidence="2 3">120-4 pot B 10/14</strain>
    </source>
</reference>
<protein>
    <submittedName>
        <fullName evidence="2">8190_t:CDS:1</fullName>
    </submittedName>
</protein>
<evidence type="ECO:0000313" key="2">
    <source>
        <dbReference type="EMBL" id="CAG8676195.1"/>
    </source>
</evidence>
<evidence type="ECO:0000256" key="1">
    <source>
        <dbReference type="SAM" id="Phobius"/>
    </source>
</evidence>
<comment type="caution">
    <text evidence="2">The sequence shown here is derived from an EMBL/GenBank/DDBJ whole genome shotgun (WGS) entry which is preliminary data.</text>
</comment>
<feature type="transmembrane region" description="Helical" evidence="1">
    <location>
        <begin position="119"/>
        <end position="136"/>
    </location>
</feature>
<sequence>MQTNNLTTGTLPPGNRAHEMPLAVSDWINDLEIAQQNIMDGNLDTPAFNICSLGGSKGLAFASAFLSVFFSVEIQEQLFDDVIEFKNNLEQDIKKEIEDTLGLREELEDSKFFEEFKNFAYLPTMILITFLCIVIHQQQLEGMFNQYDYKVHPTISIELQEASLIQASPSNTSLKINNSDLKDIRQELRRQKNIEASNQVSGSEAVKLYLESLLKK</sequence>
<dbReference type="EMBL" id="CAJVQB010006052">
    <property type="protein sequence ID" value="CAG8676195.1"/>
    <property type="molecule type" value="Genomic_DNA"/>
</dbReference>
<keyword evidence="3" id="KW-1185">Reference proteome</keyword>
<keyword evidence="1" id="KW-0812">Transmembrane</keyword>
<keyword evidence="1" id="KW-1133">Transmembrane helix</keyword>
<dbReference type="Proteomes" id="UP000789901">
    <property type="component" value="Unassembled WGS sequence"/>
</dbReference>
<proteinExistence type="predicted"/>